<protein>
    <submittedName>
        <fullName evidence="1">Uncharacterized protein</fullName>
    </submittedName>
</protein>
<organism evidence="1 2">
    <name type="scientific">Corynebacterium glutamicum</name>
    <name type="common">Brevibacterium saccharolyticum</name>
    <dbReference type="NCBI Taxonomy" id="1718"/>
    <lineage>
        <taxon>Bacteria</taxon>
        <taxon>Bacillati</taxon>
        <taxon>Actinomycetota</taxon>
        <taxon>Actinomycetes</taxon>
        <taxon>Mycobacteriales</taxon>
        <taxon>Corynebacteriaceae</taxon>
        <taxon>Corynebacterium</taxon>
    </lineage>
</organism>
<sequence length="61" mass="6860">MGIPLIKKSLNEPILMINPGNSLMIPPQTTTSRTWSENSHLHFILVPNNGIQIELIKENPQ</sequence>
<reference evidence="1 2" key="1">
    <citation type="submission" date="2015-12" db="EMBL/GenBank/DDBJ databases">
        <title>Genome sequence of Corynebacterium AS 1.542.</title>
        <authorList>
            <person name="Yang J."/>
            <person name="Yang S."/>
        </authorList>
    </citation>
    <scope>NUCLEOTIDE SEQUENCE [LARGE SCALE GENOMIC DNA]</scope>
    <source>
        <strain evidence="1 2">AS 1.542</strain>
    </source>
</reference>
<dbReference type="AlphaFoldDB" id="A0AB36II71"/>
<accession>A0AB36II71</accession>
<evidence type="ECO:0000313" key="2">
    <source>
        <dbReference type="Proteomes" id="UP000186091"/>
    </source>
</evidence>
<proteinExistence type="predicted"/>
<gene>
    <name evidence="1" type="ORF">AUP69_05435</name>
</gene>
<dbReference type="EMBL" id="LOQT01000014">
    <property type="protein sequence ID" value="OKX82741.1"/>
    <property type="molecule type" value="Genomic_DNA"/>
</dbReference>
<evidence type="ECO:0000313" key="1">
    <source>
        <dbReference type="EMBL" id="OKX82741.1"/>
    </source>
</evidence>
<dbReference type="Proteomes" id="UP000186091">
    <property type="component" value="Unassembled WGS sequence"/>
</dbReference>
<comment type="caution">
    <text evidence="1">The sequence shown here is derived from an EMBL/GenBank/DDBJ whole genome shotgun (WGS) entry which is preliminary data.</text>
</comment>
<name>A0AB36II71_CORGT</name>